<dbReference type="NCBIfam" id="TIGR00571">
    <property type="entry name" value="dam"/>
    <property type="match status" value="1"/>
</dbReference>
<dbReference type="SUPFAM" id="SSF53335">
    <property type="entry name" value="S-adenosyl-L-methionine-dependent methyltransferases"/>
    <property type="match status" value="1"/>
</dbReference>
<dbReference type="Proteomes" id="UP000239181">
    <property type="component" value="Unassembled WGS sequence"/>
</dbReference>
<accession>A0A2S9I4B2</accession>
<dbReference type="Gene3D" id="1.10.1020.10">
    <property type="entry name" value="Adenine-specific Methyltransferase, Domain 2"/>
    <property type="match status" value="1"/>
</dbReference>
<proteinExistence type="inferred from homology"/>
<dbReference type="PROSITE" id="PS00092">
    <property type="entry name" value="N6_MTASE"/>
    <property type="match status" value="1"/>
</dbReference>
<dbReference type="PRINTS" id="PR00505">
    <property type="entry name" value="D12N6MTFRASE"/>
</dbReference>
<reference evidence="9 10" key="1">
    <citation type="submission" date="2017-10" db="EMBL/GenBank/DDBJ databases">
        <title>Draft genome of two endophytic bacteria isolated from 'guarana' Paullinia cupana (Mart.) Ducke.</title>
        <authorList>
            <person name="Siqueira K.A."/>
            <person name="Liotti R.G."/>
            <person name="Mendes T.A."/>
            <person name="Soares M.A."/>
        </authorList>
    </citation>
    <scope>NUCLEOTIDE SEQUENCE [LARGE SCALE GENOMIC DNA]</scope>
    <source>
        <strain evidence="9 10">342</strain>
    </source>
</reference>
<evidence type="ECO:0000313" key="9">
    <source>
        <dbReference type="EMBL" id="PRD12629.1"/>
    </source>
</evidence>
<dbReference type="Pfam" id="PF02086">
    <property type="entry name" value="MethyltransfD12"/>
    <property type="match status" value="1"/>
</dbReference>
<dbReference type="InterPro" id="IPR023095">
    <property type="entry name" value="Ade_MeTrfase_dom_2"/>
</dbReference>
<gene>
    <name evidence="9" type="ORF">CQW29_25700</name>
</gene>
<dbReference type="GO" id="GO:1904047">
    <property type="term" value="F:S-adenosyl-L-methionine binding"/>
    <property type="evidence" value="ECO:0007669"/>
    <property type="project" value="TreeGrafter"/>
</dbReference>
<dbReference type="GO" id="GO:0009007">
    <property type="term" value="F:site-specific DNA-methyltransferase (adenine-specific) activity"/>
    <property type="evidence" value="ECO:0007669"/>
    <property type="project" value="UniProtKB-UniRule"/>
</dbReference>
<dbReference type="GO" id="GO:0006298">
    <property type="term" value="P:mismatch repair"/>
    <property type="evidence" value="ECO:0007669"/>
    <property type="project" value="TreeGrafter"/>
</dbReference>
<feature type="binding site" evidence="7">
    <location>
        <position position="181"/>
    </location>
    <ligand>
        <name>S-adenosyl-L-methionine</name>
        <dbReference type="ChEBI" id="CHEBI:59789"/>
    </ligand>
</feature>
<dbReference type="REBASE" id="261712">
    <property type="entry name" value="M.Pco342ORF25700P"/>
</dbReference>
<keyword evidence="10" id="KW-1185">Reference proteome</keyword>
<keyword evidence="5 8" id="KW-0949">S-adenosyl-L-methionine</keyword>
<dbReference type="PANTHER" id="PTHR30481:SF3">
    <property type="entry name" value="DNA ADENINE METHYLASE"/>
    <property type="match status" value="1"/>
</dbReference>
<feature type="binding site" evidence="7">
    <location>
        <position position="13"/>
    </location>
    <ligand>
        <name>S-adenosyl-L-methionine</name>
        <dbReference type="ChEBI" id="CHEBI:59789"/>
    </ligand>
</feature>
<evidence type="ECO:0000313" key="10">
    <source>
        <dbReference type="Proteomes" id="UP000239181"/>
    </source>
</evidence>
<comment type="catalytic activity">
    <reaction evidence="6 8">
        <text>a 2'-deoxyadenosine in DNA + S-adenosyl-L-methionine = an N(6)-methyl-2'-deoxyadenosine in DNA + S-adenosyl-L-homocysteine + H(+)</text>
        <dbReference type="Rhea" id="RHEA:15197"/>
        <dbReference type="Rhea" id="RHEA-COMP:12418"/>
        <dbReference type="Rhea" id="RHEA-COMP:12419"/>
        <dbReference type="ChEBI" id="CHEBI:15378"/>
        <dbReference type="ChEBI" id="CHEBI:57856"/>
        <dbReference type="ChEBI" id="CHEBI:59789"/>
        <dbReference type="ChEBI" id="CHEBI:90615"/>
        <dbReference type="ChEBI" id="CHEBI:90616"/>
        <dbReference type="EC" id="2.1.1.72"/>
    </reaction>
</comment>
<evidence type="ECO:0000256" key="8">
    <source>
        <dbReference type="RuleBase" id="RU361257"/>
    </source>
</evidence>
<evidence type="ECO:0000256" key="4">
    <source>
        <dbReference type="ARBA" id="ARBA00022679"/>
    </source>
</evidence>
<evidence type="ECO:0000256" key="6">
    <source>
        <dbReference type="ARBA" id="ARBA00047942"/>
    </source>
</evidence>
<dbReference type="InterPro" id="IPR002052">
    <property type="entry name" value="DNA_methylase_N6_adenine_CS"/>
</dbReference>
<feature type="binding site" evidence="7">
    <location>
        <position position="9"/>
    </location>
    <ligand>
        <name>S-adenosyl-L-methionine</name>
        <dbReference type="ChEBI" id="CHEBI:59789"/>
    </ligand>
</feature>
<evidence type="ECO:0000256" key="5">
    <source>
        <dbReference type="ARBA" id="ARBA00022691"/>
    </source>
</evidence>
<dbReference type="PIRSF" id="PIRSF000398">
    <property type="entry name" value="M_m6A_EcoRV"/>
    <property type="match status" value="1"/>
</dbReference>
<evidence type="ECO:0000256" key="7">
    <source>
        <dbReference type="PIRSR" id="PIRSR000398-1"/>
    </source>
</evidence>
<dbReference type="GO" id="GO:0032259">
    <property type="term" value="P:methylation"/>
    <property type="evidence" value="ECO:0007669"/>
    <property type="project" value="UniProtKB-KW"/>
</dbReference>
<evidence type="ECO:0000256" key="2">
    <source>
        <dbReference type="ARBA" id="ARBA00011900"/>
    </source>
</evidence>
<keyword evidence="3 8" id="KW-0489">Methyltransferase</keyword>
<dbReference type="InterPro" id="IPR029063">
    <property type="entry name" value="SAM-dependent_MTases_sf"/>
</dbReference>
<protein>
    <recommendedName>
        <fullName evidence="2 8">Site-specific DNA-methyltransferase (adenine-specific)</fullName>
        <ecNumber evidence="2 8">2.1.1.72</ecNumber>
    </recommendedName>
</protein>
<dbReference type="InterPro" id="IPR012327">
    <property type="entry name" value="MeTrfase_D12"/>
</dbReference>
<dbReference type="EC" id="2.1.1.72" evidence="2 8"/>
<comment type="caution">
    <text evidence="9">The sequence shown here is derived from an EMBL/GenBank/DDBJ whole genome shotgun (WGS) entry which is preliminary data.</text>
</comment>
<evidence type="ECO:0000256" key="3">
    <source>
        <dbReference type="ARBA" id="ARBA00022603"/>
    </source>
</evidence>
<dbReference type="RefSeq" id="WP_105595594.1">
    <property type="nucleotide sequence ID" value="NZ_PDET01000029.1"/>
</dbReference>
<evidence type="ECO:0000256" key="1">
    <source>
        <dbReference type="ARBA" id="ARBA00006594"/>
    </source>
</evidence>
<sequence length="286" mass="32079">MTVKTPLKWVGSKSKVMTELKKFLPAGQRLVEPFGGSCAVMMATDYPAYLVADINSDLINMYQQIQQHENAFIALAAKLFAQFTTETDYYALRNEFNNEPGMTLLYRAAVFLYMNRHGHRGMCRYNRNGHFNIPFGHYKKPYFPLEEIRAFAEKAKRATFICAEFPKTLQMVKPGDVVYSDPPYEGTFSDYHTEGFDLSMQSQLASLLERAAKTSPVIASNSDTARTRCLYALFDTTTISAPRSLGFAAGEGKKASEIVATLYPQHWIGFDLAAGEDNSASFRVDA</sequence>
<dbReference type="InterPro" id="IPR012263">
    <property type="entry name" value="M_m6A_EcoRV"/>
</dbReference>
<dbReference type="AlphaFoldDB" id="A0A2S9I4B2"/>
<keyword evidence="4 8" id="KW-0808">Transferase</keyword>
<dbReference type="EMBL" id="PDET01000029">
    <property type="protein sequence ID" value="PRD12629.1"/>
    <property type="molecule type" value="Genomic_DNA"/>
</dbReference>
<comment type="similarity">
    <text evidence="1 8">Belongs to the N(4)/N(6)-methyltransferase family.</text>
</comment>
<dbReference type="GO" id="GO:0043565">
    <property type="term" value="F:sequence-specific DNA binding"/>
    <property type="evidence" value="ECO:0007669"/>
    <property type="project" value="TreeGrafter"/>
</dbReference>
<dbReference type="Gene3D" id="3.40.50.150">
    <property type="entry name" value="Vaccinia Virus protein VP39"/>
    <property type="match status" value="1"/>
</dbReference>
<organism evidence="9 10">
    <name type="scientific">Pantoea coffeiphila</name>
    <dbReference type="NCBI Taxonomy" id="1465635"/>
    <lineage>
        <taxon>Bacteria</taxon>
        <taxon>Pseudomonadati</taxon>
        <taxon>Pseudomonadota</taxon>
        <taxon>Gammaproteobacteria</taxon>
        <taxon>Enterobacterales</taxon>
        <taxon>Erwiniaceae</taxon>
        <taxon>Pantoea</taxon>
    </lineage>
</organism>
<feature type="binding site" evidence="7">
    <location>
        <position position="53"/>
    </location>
    <ligand>
        <name>S-adenosyl-L-methionine</name>
        <dbReference type="ChEBI" id="CHEBI:59789"/>
    </ligand>
</feature>
<dbReference type="OrthoDB" id="9805629at2"/>
<name>A0A2S9I4B2_9GAMM</name>
<dbReference type="GO" id="GO:0009307">
    <property type="term" value="P:DNA restriction-modification system"/>
    <property type="evidence" value="ECO:0007669"/>
    <property type="project" value="InterPro"/>
</dbReference>
<dbReference type="PANTHER" id="PTHR30481">
    <property type="entry name" value="DNA ADENINE METHYLASE"/>
    <property type="match status" value="1"/>
</dbReference>